<comment type="caution">
    <text evidence="1">The sequence shown here is derived from an EMBL/GenBank/DDBJ whole genome shotgun (WGS) entry which is preliminary data.</text>
</comment>
<dbReference type="InterPro" id="IPR032710">
    <property type="entry name" value="NTF2-like_dom_sf"/>
</dbReference>
<dbReference type="SUPFAM" id="SSF54427">
    <property type="entry name" value="NTF2-like"/>
    <property type="match status" value="1"/>
</dbReference>
<evidence type="ECO:0008006" key="3">
    <source>
        <dbReference type="Google" id="ProtNLM"/>
    </source>
</evidence>
<dbReference type="InterPro" id="IPR018790">
    <property type="entry name" value="DUF2358"/>
</dbReference>
<reference evidence="1" key="1">
    <citation type="submission" date="2017-08" db="EMBL/GenBank/DDBJ databases">
        <authorList>
            <person name="Polle J.E."/>
            <person name="Barry K."/>
            <person name="Cushman J."/>
            <person name="Schmutz J."/>
            <person name="Tran D."/>
            <person name="Hathwaick L.T."/>
            <person name="Yim W.C."/>
            <person name="Jenkins J."/>
            <person name="Mckie-Krisberg Z.M."/>
            <person name="Prochnik S."/>
            <person name="Lindquist E."/>
            <person name="Dockter R.B."/>
            <person name="Adam C."/>
            <person name="Molina H."/>
            <person name="Bunkerborg J."/>
            <person name="Jin E."/>
            <person name="Buchheim M."/>
            <person name="Magnuson J."/>
        </authorList>
    </citation>
    <scope>NUCLEOTIDE SEQUENCE</scope>
    <source>
        <strain evidence="1">CCAP 19/18</strain>
    </source>
</reference>
<evidence type="ECO:0000313" key="2">
    <source>
        <dbReference type="Proteomes" id="UP000815325"/>
    </source>
</evidence>
<dbReference type="EMBL" id="MU070098">
    <property type="protein sequence ID" value="KAF5829942.1"/>
    <property type="molecule type" value="Genomic_DNA"/>
</dbReference>
<protein>
    <recommendedName>
        <fullName evidence="3">SnoaL-like domain-containing protein</fullName>
    </recommendedName>
</protein>
<keyword evidence="2" id="KW-1185">Reference proteome</keyword>
<organism evidence="1 2">
    <name type="scientific">Dunaliella salina</name>
    <name type="common">Green alga</name>
    <name type="synonym">Protococcus salinus</name>
    <dbReference type="NCBI Taxonomy" id="3046"/>
    <lineage>
        <taxon>Eukaryota</taxon>
        <taxon>Viridiplantae</taxon>
        <taxon>Chlorophyta</taxon>
        <taxon>core chlorophytes</taxon>
        <taxon>Chlorophyceae</taxon>
        <taxon>CS clade</taxon>
        <taxon>Chlamydomonadales</taxon>
        <taxon>Dunaliellaceae</taxon>
        <taxon>Dunaliella</taxon>
    </lineage>
</organism>
<evidence type="ECO:0000313" key="1">
    <source>
        <dbReference type="EMBL" id="KAF5829942.1"/>
    </source>
</evidence>
<accession>A0ABQ7G5Q7</accession>
<proteinExistence type="predicted"/>
<name>A0ABQ7G5Q7_DUNSA</name>
<dbReference type="Proteomes" id="UP000815325">
    <property type="component" value="Unassembled WGS sequence"/>
</dbReference>
<dbReference type="PANTHER" id="PTHR34123">
    <property type="entry name" value="OS04G0578200 PROTEIN"/>
    <property type="match status" value="1"/>
</dbReference>
<gene>
    <name evidence="1" type="ORF">DUNSADRAFT_15297</name>
</gene>
<sequence>MISGTHPTQLSARSHAAPLNLPNAYRLHSTVWRQPTRPSFRARPCIHAAAKFDADVGPQNLHQACSRRAQLLGFLGVGITAAALPLAGPMPAVAQETPQMGDLANKIAIDFVKNQYYVTGNINADLYTDDCTFKDPTTTVRGPQKYADALKTLFDPSRSKAELISIKVDEPHVYLRWRLEGTLNFAGLSIKPYTGTTTYTVDESSGKIKEHSEVWDISTLDAFISPFFPNFGAPPAPPAEKLRADLIRNSFQAAGKPVPAGLRV</sequence>
<dbReference type="Gene3D" id="3.10.450.50">
    <property type="match status" value="1"/>
</dbReference>
<dbReference type="PANTHER" id="PTHR34123:SF3">
    <property type="entry name" value="SNOAL-LIKE DOMAIN-CONTAINING PROTEIN"/>
    <property type="match status" value="1"/>
</dbReference>
<dbReference type="Pfam" id="PF10184">
    <property type="entry name" value="DUF2358"/>
    <property type="match status" value="1"/>
</dbReference>